<evidence type="ECO:0000256" key="1">
    <source>
        <dbReference type="SAM" id="Phobius"/>
    </source>
</evidence>
<keyword evidence="1" id="KW-0472">Membrane</keyword>
<dbReference type="EMBL" id="JARIHO010000047">
    <property type="protein sequence ID" value="KAJ7323170.1"/>
    <property type="molecule type" value="Genomic_DNA"/>
</dbReference>
<proteinExistence type="predicted"/>
<feature type="transmembrane region" description="Helical" evidence="1">
    <location>
        <begin position="193"/>
        <end position="215"/>
    </location>
</feature>
<gene>
    <name evidence="2" type="ORF">DFH08DRAFT_969258</name>
</gene>
<organism evidence="2 3">
    <name type="scientific">Mycena albidolilacea</name>
    <dbReference type="NCBI Taxonomy" id="1033008"/>
    <lineage>
        <taxon>Eukaryota</taxon>
        <taxon>Fungi</taxon>
        <taxon>Dikarya</taxon>
        <taxon>Basidiomycota</taxon>
        <taxon>Agaricomycotina</taxon>
        <taxon>Agaricomycetes</taxon>
        <taxon>Agaricomycetidae</taxon>
        <taxon>Agaricales</taxon>
        <taxon>Marasmiineae</taxon>
        <taxon>Mycenaceae</taxon>
        <taxon>Mycena</taxon>
    </lineage>
</organism>
<keyword evidence="1" id="KW-0812">Transmembrane</keyword>
<comment type="caution">
    <text evidence="2">The sequence shown here is derived from an EMBL/GenBank/DDBJ whole genome shotgun (WGS) entry which is preliminary data.</text>
</comment>
<reference evidence="2" key="1">
    <citation type="submission" date="2023-03" db="EMBL/GenBank/DDBJ databases">
        <title>Massive genome expansion in bonnet fungi (Mycena s.s.) driven by repeated elements and novel gene families across ecological guilds.</title>
        <authorList>
            <consortium name="Lawrence Berkeley National Laboratory"/>
            <person name="Harder C.B."/>
            <person name="Miyauchi S."/>
            <person name="Viragh M."/>
            <person name="Kuo A."/>
            <person name="Thoen E."/>
            <person name="Andreopoulos B."/>
            <person name="Lu D."/>
            <person name="Skrede I."/>
            <person name="Drula E."/>
            <person name="Henrissat B."/>
            <person name="Morin E."/>
            <person name="Kohler A."/>
            <person name="Barry K."/>
            <person name="LaButti K."/>
            <person name="Morin E."/>
            <person name="Salamov A."/>
            <person name="Lipzen A."/>
            <person name="Mereny Z."/>
            <person name="Hegedus B."/>
            <person name="Baldrian P."/>
            <person name="Stursova M."/>
            <person name="Weitz H."/>
            <person name="Taylor A."/>
            <person name="Grigoriev I.V."/>
            <person name="Nagy L.G."/>
            <person name="Martin F."/>
            <person name="Kauserud H."/>
        </authorList>
    </citation>
    <scope>NUCLEOTIDE SEQUENCE</scope>
    <source>
        <strain evidence="2">CBHHK002</strain>
    </source>
</reference>
<feature type="transmembrane region" description="Helical" evidence="1">
    <location>
        <begin position="75"/>
        <end position="99"/>
    </location>
</feature>
<accession>A0AAD6ZHJ9</accession>
<feature type="transmembrane region" description="Helical" evidence="1">
    <location>
        <begin position="254"/>
        <end position="274"/>
    </location>
</feature>
<name>A0AAD6ZHJ9_9AGAR</name>
<feature type="transmembrane region" description="Helical" evidence="1">
    <location>
        <begin position="286"/>
        <end position="305"/>
    </location>
</feature>
<sequence length="346" mass="37897">MTESCSHCAGEELVVRAEGNIRIKTVLGSLTDGAVRGIRRLTTSSRSGGTSASPLPFYFKKGQLDDSDRRMDGGLIQAFLELTLYGVYLVVFSAAVYLFWHRTGITKSPMIFVVLAVVVQFLTVTAHWINTMRGTYLPFVELGGGAEAEKFYHTLGTITLKTHVILAELTNSITDCLVVHRLYVIWDRRLNVVAVPVLFLAVQIAGGIAVIHGFFVQNMANYRAASIGWVTTNLITSLVISVYCTGMITWKIAALIIVIESATLQTTMNLALLVAFHCTTRKGLNFILKGIQAVVLGLSTVLVHARSGLGWTQNIPAGETNPVSFTLDDVRTQETEAGERDPYIRK</sequence>
<dbReference type="AlphaFoldDB" id="A0AAD6ZHJ9"/>
<evidence type="ECO:0000313" key="2">
    <source>
        <dbReference type="EMBL" id="KAJ7323170.1"/>
    </source>
</evidence>
<dbReference type="Proteomes" id="UP001218218">
    <property type="component" value="Unassembled WGS sequence"/>
</dbReference>
<keyword evidence="3" id="KW-1185">Reference proteome</keyword>
<feature type="transmembrane region" description="Helical" evidence="1">
    <location>
        <begin position="227"/>
        <end position="248"/>
    </location>
</feature>
<feature type="transmembrane region" description="Helical" evidence="1">
    <location>
        <begin position="111"/>
        <end position="129"/>
    </location>
</feature>
<protein>
    <submittedName>
        <fullName evidence="2">Uncharacterized protein</fullName>
    </submittedName>
</protein>
<keyword evidence="1" id="KW-1133">Transmembrane helix</keyword>
<evidence type="ECO:0000313" key="3">
    <source>
        <dbReference type="Proteomes" id="UP001218218"/>
    </source>
</evidence>